<dbReference type="PROSITE" id="PS52004">
    <property type="entry name" value="KS3_2"/>
    <property type="match status" value="1"/>
</dbReference>
<dbReference type="InterPro" id="IPR016035">
    <property type="entry name" value="Acyl_Trfase/lysoPLipase"/>
</dbReference>
<dbReference type="SUPFAM" id="SSF52151">
    <property type="entry name" value="FabD/lysophospholipase-like"/>
    <property type="match status" value="1"/>
</dbReference>
<dbReference type="Proteomes" id="UP000828390">
    <property type="component" value="Unassembled WGS sequence"/>
</dbReference>
<dbReference type="GO" id="GO:0004315">
    <property type="term" value="F:3-oxoacyl-[acyl-carrier-protein] synthase activity"/>
    <property type="evidence" value="ECO:0007669"/>
    <property type="project" value="InterPro"/>
</dbReference>
<dbReference type="GO" id="GO:0006633">
    <property type="term" value="P:fatty acid biosynthetic process"/>
    <property type="evidence" value="ECO:0007669"/>
    <property type="project" value="InterPro"/>
</dbReference>
<evidence type="ECO:0000256" key="1">
    <source>
        <dbReference type="ARBA" id="ARBA00022450"/>
    </source>
</evidence>
<evidence type="ECO:0000313" key="6">
    <source>
        <dbReference type="Proteomes" id="UP000828390"/>
    </source>
</evidence>
<dbReference type="InterPro" id="IPR020841">
    <property type="entry name" value="PKS_Beta-ketoAc_synthase_dom"/>
</dbReference>
<dbReference type="PANTHER" id="PTHR43775:SF37">
    <property type="entry name" value="SI:DKEY-61P9.11"/>
    <property type="match status" value="1"/>
</dbReference>
<reference evidence="5" key="2">
    <citation type="submission" date="2020-11" db="EMBL/GenBank/DDBJ databases">
        <authorList>
            <person name="McCartney M.A."/>
            <person name="Auch B."/>
            <person name="Kono T."/>
            <person name="Mallez S."/>
            <person name="Becker A."/>
            <person name="Gohl D.M."/>
            <person name="Silverstein K.A.T."/>
            <person name="Koren S."/>
            <person name="Bechman K.B."/>
            <person name="Herman A."/>
            <person name="Abrahante J.E."/>
            <person name="Garbe J."/>
        </authorList>
    </citation>
    <scope>NUCLEOTIDE SEQUENCE</scope>
    <source>
        <strain evidence="5">Duluth1</strain>
        <tissue evidence="5">Whole animal</tissue>
    </source>
</reference>
<dbReference type="InterPro" id="IPR014031">
    <property type="entry name" value="Ketoacyl_synth_C"/>
</dbReference>
<evidence type="ECO:0000313" key="5">
    <source>
        <dbReference type="EMBL" id="KAH3708557.1"/>
    </source>
</evidence>
<dbReference type="PROSITE" id="PS00606">
    <property type="entry name" value="KS3_1"/>
    <property type="match status" value="1"/>
</dbReference>
<dbReference type="Pfam" id="PF16197">
    <property type="entry name" value="KAsynt_C_assoc"/>
    <property type="match status" value="1"/>
</dbReference>
<dbReference type="EMBL" id="JAIWYP010000014">
    <property type="protein sequence ID" value="KAH3708557.1"/>
    <property type="molecule type" value="Genomic_DNA"/>
</dbReference>
<evidence type="ECO:0000256" key="2">
    <source>
        <dbReference type="ARBA" id="ARBA00022553"/>
    </source>
</evidence>
<gene>
    <name evidence="5" type="ORF">DPMN_068011</name>
</gene>
<organism evidence="5 6">
    <name type="scientific">Dreissena polymorpha</name>
    <name type="common">Zebra mussel</name>
    <name type="synonym">Mytilus polymorpha</name>
    <dbReference type="NCBI Taxonomy" id="45954"/>
    <lineage>
        <taxon>Eukaryota</taxon>
        <taxon>Metazoa</taxon>
        <taxon>Spiralia</taxon>
        <taxon>Lophotrochozoa</taxon>
        <taxon>Mollusca</taxon>
        <taxon>Bivalvia</taxon>
        <taxon>Autobranchia</taxon>
        <taxon>Heteroconchia</taxon>
        <taxon>Euheterodonta</taxon>
        <taxon>Imparidentia</taxon>
        <taxon>Neoheterodontei</taxon>
        <taxon>Myida</taxon>
        <taxon>Dreissenoidea</taxon>
        <taxon>Dreissenidae</taxon>
        <taxon>Dreissena</taxon>
    </lineage>
</organism>
<dbReference type="Pfam" id="PF02801">
    <property type="entry name" value="Ketoacyl-synt_C"/>
    <property type="match status" value="1"/>
</dbReference>
<dbReference type="InterPro" id="IPR014043">
    <property type="entry name" value="Acyl_transferase_dom"/>
</dbReference>
<dbReference type="PANTHER" id="PTHR43775">
    <property type="entry name" value="FATTY ACID SYNTHASE"/>
    <property type="match status" value="1"/>
</dbReference>
<dbReference type="CDD" id="cd00833">
    <property type="entry name" value="PKS"/>
    <property type="match status" value="1"/>
</dbReference>
<feature type="domain" description="Ketosynthase family 3 (KS3)" evidence="4">
    <location>
        <begin position="4"/>
        <end position="428"/>
    </location>
</feature>
<dbReference type="Gene3D" id="3.30.70.3290">
    <property type="match status" value="1"/>
</dbReference>
<dbReference type="SUPFAM" id="SSF53901">
    <property type="entry name" value="Thiolase-like"/>
    <property type="match status" value="1"/>
</dbReference>
<protein>
    <recommendedName>
        <fullName evidence="4">Ketosynthase family 3 (KS3) domain-containing protein</fullName>
    </recommendedName>
</protein>
<dbReference type="InterPro" id="IPR016039">
    <property type="entry name" value="Thiolase-like"/>
</dbReference>
<comment type="caution">
    <text evidence="5">The sequence shown here is derived from an EMBL/GenBank/DDBJ whole genome shotgun (WGS) entry which is preliminary data.</text>
</comment>
<sequence>MSGTDEIAIVGVGCRFPGADDLSGFWRVLVNGENHVTEVPADRWNVDHFYDPDENAPGKMYVKKAGFIHGVENWDRAFFGISEQEGIMMDPQQRLVLQCVHMAAEDGGFTRKDLAAIKTGVFIGCMTHDFDAQANEDACATGPYSVTGSHSSILSARVSYVYNLTGPALTIDTACSSSLVAIHLGAQALLSGDVDMMICGGVNCLLEPNLFVALCKANMLARDGQCKAFTDDADGYGRGEGCGIVILKRLKDAISDGNKVWGLIKTGTNQDGQYAKPISAPSSEQQEKLIQDVLRKYNIDKNNITVIEAHGTGTRIGDPIECKALGHTLGSNTKTKYLGSVKTNIGHLEAAAGVAGLIKVLLMMKHKTIVPSLWYNKANENKKLQLSSHGFVVPTQLEVWNEDQTTARMASLNSFGFGGTNAHAVIYDYINNTETAAEASACILPPIVVISAVNEETLKRNKKALLEKLKELDFNLRSLSFTSTCKRDIFQVREAHYAKDKQALIESLMHSHDFRRKFVANGQPPKVVFVFCGVGTVWQDMGNILLGDESFHAALKAIDTHLKPLTRWSIVTKFVQKSTDLISDPFVSHIGLFSYQVALSEMWKKFGVTADAVVGQSVGEVAAAYTAGYLNLESAVQVIFHRSRHLSSVNQGKMIVVQGVDLGKIELSCSEHKLEIAVEISKTSCTVSGEENAIALLKTEVKNNYQDVKIKDLTAACAYHSRFVETAAEQIQKELPSLFPESSVGVDHIPMISTVIGKQVEGPEICSNEYWKRNAREKVLFMSAIKTAVNPTQKNIFLEIGPRSVLTNHMDSIFSSEDPVICISSIAQDKESNTIANATCELFEHGVDINWINVIQTCCHMTEIPNQVLDRHNDLFMVGRQKCVYKVQT</sequence>
<keyword evidence="6" id="KW-1185">Reference proteome</keyword>
<dbReference type="InterPro" id="IPR018201">
    <property type="entry name" value="Ketoacyl_synth_AS"/>
</dbReference>
<name>A0A9D4BTZ2_DREPO</name>
<dbReference type="SMART" id="SM00825">
    <property type="entry name" value="PKS_KS"/>
    <property type="match status" value="1"/>
</dbReference>
<dbReference type="Pfam" id="PF00109">
    <property type="entry name" value="ketoacyl-synt"/>
    <property type="match status" value="1"/>
</dbReference>
<evidence type="ECO:0000259" key="4">
    <source>
        <dbReference type="PROSITE" id="PS52004"/>
    </source>
</evidence>
<dbReference type="InterPro" id="IPR050091">
    <property type="entry name" value="PKS_NRPS_Biosynth_Enz"/>
</dbReference>
<dbReference type="Gene3D" id="3.30.70.250">
    <property type="entry name" value="Malonyl-CoA ACP transacylase, ACP-binding"/>
    <property type="match status" value="1"/>
</dbReference>
<proteinExistence type="predicted"/>
<dbReference type="Gene3D" id="3.40.47.10">
    <property type="match status" value="1"/>
</dbReference>
<dbReference type="InterPro" id="IPR001227">
    <property type="entry name" value="Ac_transferase_dom_sf"/>
</dbReference>
<accession>A0A9D4BTZ2</accession>
<keyword evidence="1" id="KW-0596">Phosphopantetheine</keyword>
<dbReference type="AlphaFoldDB" id="A0A9D4BTZ2"/>
<dbReference type="Pfam" id="PF00698">
    <property type="entry name" value="Acyl_transf_1"/>
    <property type="match status" value="1"/>
</dbReference>
<dbReference type="InterPro" id="IPR014030">
    <property type="entry name" value="Ketoacyl_synth_N"/>
</dbReference>
<dbReference type="GO" id="GO:0004312">
    <property type="term" value="F:fatty acid synthase activity"/>
    <property type="evidence" value="ECO:0007669"/>
    <property type="project" value="TreeGrafter"/>
</dbReference>
<evidence type="ECO:0000256" key="3">
    <source>
        <dbReference type="ARBA" id="ARBA00022679"/>
    </source>
</evidence>
<dbReference type="Gene3D" id="3.40.366.10">
    <property type="entry name" value="Malonyl-Coenzyme A Acyl Carrier Protein, domain 2"/>
    <property type="match status" value="1"/>
</dbReference>
<keyword evidence="3" id="KW-0808">Transferase</keyword>
<dbReference type="InterPro" id="IPR032821">
    <property type="entry name" value="PKS_assoc"/>
</dbReference>
<dbReference type="SMART" id="SM00827">
    <property type="entry name" value="PKS_AT"/>
    <property type="match status" value="1"/>
</dbReference>
<keyword evidence="2" id="KW-0597">Phosphoprotein</keyword>
<reference evidence="5" key="1">
    <citation type="journal article" date="2019" name="bioRxiv">
        <title>The Genome of the Zebra Mussel, Dreissena polymorpha: A Resource for Invasive Species Research.</title>
        <authorList>
            <person name="McCartney M.A."/>
            <person name="Auch B."/>
            <person name="Kono T."/>
            <person name="Mallez S."/>
            <person name="Zhang Y."/>
            <person name="Obille A."/>
            <person name="Becker A."/>
            <person name="Abrahante J.E."/>
            <person name="Garbe J."/>
            <person name="Badalamenti J.P."/>
            <person name="Herman A."/>
            <person name="Mangelson H."/>
            <person name="Liachko I."/>
            <person name="Sullivan S."/>
            <person name="Sone E.D."/>
            <person name="Koren S."/>
            <person name="Silverstein K.A.T."/>
            <person name="Beckman K.B."/>
            <person name="Gohl D.M."/>
        </authorList>
    </citation>
    <scope>NUCLEOTIDE SEQUENCE</scope>
    <source>
        <strain evidence="5">Duluth1</strain>
        <tissue evidence="5">Whole animal</tissue>
    </source>
</reference>